<name>A0A8S2WC41_9BILA</name>
<feature type="non-terminal residue" evidence="1">
    <location>
        <position position="1"/>
    </location>
</feature>
<organism evidence="1 2">
    <name type="scientific">Didymodactylos carnosus</name>
    <dbReference type="NCBI Taxonomy" id="1234261"/>
    <lineage>
        <taxon>Eukaryota</taxon>
        <taxon>Metazoa</taxon>
        <taxon>Spiralia</taxon>
        <taxon>Gnathifera</taxon>
        <taxon>Rotifera</taxon>
        <taxon>Eurotatoria</taxon>
        <taxon>Bdelloidea</taxon>
        <taxon>Philodinida</taxon>
        <taxon>Philodinidae</taxon>
        <taxon>Didymodactylos</taxon>
    </lineage>
</organism>
<comment type="caution">
    <text evidence="1">The sequence shown here is derived from an EMBL/GenBank/DDBJ whole genome shotgun (WGS) entry which is preliminary data.</text>
</comment>
<proteinExistence type="predicted"/>
<dbReference type="EMBL" id="CAJOBA010075963">
    <property type="protein sequence ID" value="CAF4417874.1"/>
    <property type="molecule type" value="Genomic_DNA"/>
</dbReference>
<sequence length="107" mass="12682">SLSIEASDLDFPAMFYNTPEFCNKIKCLELNLKFTKVNLSQTVIYFDKLERLRLYFFKYGYDNNDTTITRLEYDENDLDLFCFILIESKTLLSADIAIYNIDMRLTL</sequence>
<protein>
    <submittedName>
        <fullName evidence="1">Uncharacterized protein</fullName>
    </submittedName>
</protein>
<dbReference type="Proteomes" id="UP000682733">
    <property type="component" value="Unassembled WGS sequence"/>
</dbReference>
<accession>A0A8S2WC41</accession>
<evidence type="ECO:0000313" key="1">
    <source>
        <dbReference type="EMBL" id="CAF4417874.1"/>
    </source>
</evidence>
<reference evidence="1" key="1">
    <citation type="submission" date="2021-02" db="EMBL/GenBank/DDBJ databases">
        <authorList>
            <person name="Nowell W R."/>
        </authorList>
    </citation>
    <scope>NUCLEOTIDE SEQUENCE</scope>
</reference>
<dbReference type="AlphaFoldDB" id="A0A8S2WC41"/>
<evidence type="ECO:0000313" key="2">
    <source>
        <dbReference type="Proteomes" id="UP000682733"/>
    </source>
</evidence>
<gene>
    <name evidence="1" type="ORF">TMI583_LOCUS44309</name>
</gene>